<proteinExistence type="predicted"/>
<dbReference type="GO" id="GO:0003677">
    <property type="term" value="F:DNA binding"/>
    <property type="evidence" value="ECO:0007669"/>
    <property type="project" value="UniProtKB-KW"/>
</dbReference>
<accession>A0A3M0GIF1</accession>
<dbReference type="PROSITE" id="PS50949">
    <property type="entry name" value="HTH_GNTR"/>
    <property type="match status" value="1"/>
</dbReference>
<dbReference type="PANTHER" id="PTHR38445">
    <property type="entry name" value="HTH-TYPE TRANSCRIPTIONAL REPRESSOR YTRA"/>
    <property type="match status" value="1"/>
</dbReference>
<dbReference type="AlphaFoldDB" id="A0A3M0GIF1"/>
<evidence type="ECO:0000259" key="4">
    <source>
        <dbReference type="PROSITE" id="PS50949"/>
    </source>
</evidence>
<sequence length="115" mass="12085">MLSIDPGSSTPPFEQLRQQITVQVGTGDLVPGDRLPTVRRLADDLGIAPNTVARAYRELELAGVLVGRGRAGTFVADDNENQAAKAAARAYADTVRSLGLDAAEALSLVQRALKG</sequence>
<dbReference type="Proteomes" id="UP000275256">
    <property type="component" value="Unassembled WGS sequence"/>
</dbReference>
<evidence type="ECO:0000313" key="5">
    <source>
        <dbReference type="EMBL" id="RMB62392.1"/>
    </source>
</evidence>
<dbReference type="GO" id="GO:0003700">
    <property type="term" value="F:DNA-binding transcription factor activity"/>
    <property type="evidence" value="ECO:0007669"/>
    <property type="project" value="InterPro"/>
</dbReference>
<name>A0A3M0GIF1_9ACTN</name>
<dbReference type="InterPro" id="IPR000524">
    <property type="entry name" value="Tscrpt_reg_HTH_GntR"/>
</dbReference>
<evidence type="ECO:0000256" key="1">
    <source>
        <dbReference type="ARBA" id="ARBA00023015"/>
    </source>
</evidence>
<dbReference type="OrthoDB" id="4307011at2"/>
<protein>
    <submittedName>
        <fullName evidence="5">GntR family transcriptional regulator</fullName>
    </submittedName>
</protein>
<dbReference type="Pfam" id="PF00392">
    <property type="entry name" value="GntR"/>
    <property type="match status" value="1"/>
</dbReference>
<keyword evidence="1" id="KW-0805">Transcription regulation</keyword>
<dbReference type="SMART" id="SM00345">
    <property type="entry name" value="HTH_GNTR"/>
    <property type="match status" value="1"/>
</dbReference>
<dbReference type="CDD" id="cd07377">
    <property type="entry name" value="WHTH_GntR"/>
    <property type="match status" value="1"/>
</dbReference>
<dbReference type="InterPro" id="IPR036390">
    <property type="entry name" value="WH_DNA-bd_sf"/>
</dbReference>
<dbReference type="EMBL" id="REFW01000001">
    <property type="protein sequence ID" value="RMB62392.1"/>
    <property type="molecule type" value="Genomic_DNA"/>
</dbReference>
<reference evidence="5 6" key="1">
    <citation type="submission" date="2018-10" db="EMBL/GenBank/DDBJ databases">
        <title>Tessaracoccus antarcticuss sp. nov., isolated from sediment.</title>
        <authorList>
            <person name="Zhou L.Y."/>
            <person name="Du Z.J."/>
        </authorList>
    </citation>
    <scope>NUCLEOTIDE SEQUENCE [LARGE SCALE GENOMIC DNA]</scope>
    <source>
        <strain evidence="5 6">JDX10</strain>
    </source>
</reference>
<comment type="caution">
    <text evidence="5">The sequence shown here is derived from an EMBL/GenBank/DDBJ whole genome shotgun (WGS) entry which is preliminary data.</text>
</comment>
<evidence type="ECO:0000256" key="2">
    <source>
        <dbReference type="ARBA" id="ARBA00023125"/>
    </source>
</evidence>
<keyword evidence="2" id="KW-0238">DNA-binding</keyword>
<dbReference type="PANTHER" id="PTHR38445:SF9">
    <property type="entry name" value="HTH-TYPE TRANSCRIPTIONAL REPRESSOR YTRA"/>
    <property type="match status" value="1"/>
</dbReference>
<feature type="domain" description="HTH gntR-type" evidence="4">
    <location>
        <begin position="10"/>
        <end position="78"/>
    </location>
</feature>
<organism evidence="5 6">
    <name type="scientific">Tessaracoccus antarcticus</name>
    <dbReference type="NCBI Taxonomy" id="2479848"/>
    <lineage>
        <taxon>Bacteria</taxon>
        <taxon>Bacillati</taxon>
        <taxon>Actinomycetota</taxon>
        <taxon>Actinomycetes</taxon>
        <taxon>Propionibacteriales</taxon>
        <taxon>Propionibacteriaceae</taxon>
        <taxon>Tessaracoccus</taxon>
    </lineage>
</organism>
<keyword evidence="6" id="KW-1185">Reference proteome</keyword>
<dbReference type="InterPro" id="IPR036388">
    <property type="entry name" value="WH-like_DNA-bd_sf"/>
</dbReference>
<dbReference type="Gene3D" id="1.10.10.10">
    <property type="entry name" value="Winged helix-like DNA-binding domain superfamily/Winged helix DNA-binding domain"/>
    <property type="match status" value="1"/>
</dbReference>
<dbReference type="RefSeq" id="WP_121900941.1">
    <property type="nucleotide sequence ID" value="NZ_REFW01000001.1"/>
</dbReference>
<gene>
    <name evidence="5" type="ORF">EAX62_01680</name>
</gene>
<evidence type="ECO:0000256" key="3">
    <source>
        <dbReference type="ARBA" id="ARBA00023163"/>
    </source>
</evidence>
<dbReference type="SUPFAM" id="SSF46785">
    <property type="entry name" value="Winged helix' DNA-binding domain"/>
    <property type="match status" value="1"/>
</dbReference>
<keyword evidence="3" id="KW-0804">Transcription</keyword>
<evidence type="ECO:0000313" key="6">
    <source>
        <dbReference type="Proteomes" id="UP000275256"/>
    </source>
</evidence>